<dbReference type="Proteomes" id="UP000539313">
    <property type="component" value="Unassembled WGS sequence"/>
</dbReference>
<comment type="caution">
    <text evidence="2">The sequence shown here is derived from an EMBL/GenBank/DDBJ whole genome shotgun (WGS) entry which is preliminary data.</text>
</comment>
<gene>
    <name evidence="2" type="ORF">HNR21_001049</name>
</gene>
<feature type="region of interest" description="Disordered" evidence="1">
    <location>
        <begin position="28"/>
        <end position="56"/>
    </location>
</feature>
<reference evidence="2 3" key="1">
    <citation type="submission" date="2020-08" db="EMBL/GenBank/DDBJ databases">
        <title>Sequencing the genomes of 1000 actinobacteria strains.</title>
        <authorList>
            <person name="Klenk H.-P."/>
        </authorList>
    </citation>
    <scope>NUCLEOTIDE SEQUENCE [LARGE SCALE GENOMIC DNA]</scope>
    <source>
        <strain evidence="2 3">DSM 45823</strain>
    </source>
</reference>
<evidence type="ECO:0000256" key="1">
    <source>
        <dbReference type="SAM" id="MobiDB-lite"/>
    </source>
</evidence>
<keyword evidence="3" id="KW-1185">Reference proteome</keyword>
<dbReference type="RefSeq" id="WP_182704285.1">
    <property type="nucleotide sequence ID" value="NZ_JACJII010000001.1"/>
</dbReference>
<feature type="compositionally biased region" description="Low complexity" evidence="1">
    <location>
        <begin position="34"/>
        <end position="46"/>
    </location>
</feature>
<name>A0A7W3MUP3_9ACTN</name>
<evidence type="ECO:0000313" key="3">
    <source>
        <dbReference type="Proteomes" id="UP000539313"/>
    </source>
</evidence>
<dbReference type="EMBL" id="JACJII010000001">
    <property type="protein sequence ID" value="MBA9002167.1"/>
    <property type="molecule type" value="Genomic_DNA"/>
</dbReference>
<protein>
    <submittedName>
        <fullName evidence="2">Uncharacterized protein</fullName>
    </submittedName>
</protein>
<evidence type="ECO:0000313" key="2">
    <source>
        <dbReference type="EMBL" id="MBA9002167.1"/>
    </source>
</evidence>
<sequence length="231" mass="25347">MARTGVRLAGMVVGAACLVGCGGGDERQGAGAASPSRVPTSVVTSPEGEGASSPSVAVEQERWYQYFALRIPLREGWRVTDSGREREHSVAVRTGECIRTVLGDEKCPGFLLVGPEGIQRAYEDDGVTRNAYRPERAYHPAPDVQPCLDRNPEPALESGTPELKAASTAAVGGRNATYREWRIACRDERTGRVGERFFIQREWYLAAERMLVVDQWSTPGLNEALGRARWR</sequence>
<organism evidence="2 3">
    <name type="scientific">Thermomonospora cellulosilytica</name>
    <dbReference type="NCBI Taxonomy" id="1411118"/>
    <lineage>
        <taxon>Bacteria</taxon>
        <taxon>Bacillati</taxon>
        <taxon>Actinomycetota</taxon>
        <taxon>Actinomycetes</taxon>
        <taxon>Streptosporangiales</taxon>
        <taxon>Thermomonosporaceae</taxon>
        <taxon>Thermomonospora</taxon>
    </lineage>
</organism>
<proteinExistence type="predicted"/>
<dbReference type="AlphaFoldDB" id="A0A7W3MUP3"/>
<accession>A0A7W3MUP3</accession>